<comment type="pathway">
    <text evidence="1 4">Purine metabolism; IMP biosynthesis via de novo pathway; N(2)-formyl-N(1)-(5-phospho-D-ribosyl)glycinamide from N(1)-(5-phospho-D-ribosyl)glycinamide (10-formyl THF route): step 1/1.</text>
</comment>
<dbReference type="Proteomes" id="UP001221217">
    <property type="component" value="Unassembled WGS sequence"/>
</dbReference>
<feature type="binding site" evidence="4">
    <location>
        <begin position="12"/>
        <end position="14"/>
    </location>
    <ligand>
        <name>N(1)-(5-phospho-beta-D-ribosyl)glycinamide</name>
        <dbReference type="ChEBI" id="CHEBI:143788"/>
    </ligand>
</feature>
<dbReference type="InterPro" id="IPR036477">
    <property type="entry name" value="Formyl_transf_N_sf"/>
</dbReference>
<feature type="domain" description="Formyl transferase N-terminal" evidence="5">
    <location>
        <begin position="3"/>
        <end position="179"/>
    </location>
</feature>
<evidence type="ECO:0000256" key="1">
    <source>
        <dbReference type="ARBA" id="ARBA00005054"/>
    </source>
</evidence>
<proteinExistence type="inferred from homology"/>
<accession>A0AAJ1MM79</accession>
<comment type="catalytic activity">
    <reaction evidence="4">
        <text>N(1)-(5-phospho-beta-D-ribosyl)glycinamide + (6R)-10-formyltetrahydrofolate = N(2)-formyl-N(1)-(5-phospho-beta-D-ribosyl)glycinamide + (6S)-5,6,7,8-tetrahydrofolate + H(+)</text>
        <dbReference type="Rhea" id="RHEA:15053"/>
        <dbReference type="ChEBI" id="CHEBI:15378"/>
        <dbReference type="ChEBI" id="CHEBI:57453"/>
        <dbReference type="ChEBI" id="CHEBI:143788"/>
        <dbReference type="ChEBI" id="CHEBI:147286"/>
        <dbReference type="ChEBI" id="CHEBI:195366"/>
        <dbReference type="EC" id="2.1.2.2"/>
    </reaction>
</comment>
<feature type="binding site" evidence="4">
    <location>
        <begin position="87"/>
        <end position="90"/>
    </location>
    <ligand>
        <name>(6R)-10-formyltetrahydrofolate</name>
        <dbReference type="ChEBI" id="CHEBI:195366"/>
    </ligand>
</feature>
<comment type="caution">
    <text evidence="6">The sequence shown here is derived from an EMBL/GenBank/DDBJ whole genome shotgun (WGS) entry which is preliminary data.</text>
</comment>
<gene>
    <name evidence="4 6" type="primary">purN</name>
    <name evidence="6" type="ORF">PQJ61_00685</name>
</gene>
<dbReference type="HAMAP" id="MF_01930">
    <property type="entry name" value="PurN"/>
    <property type="match status" value="1"/>
</dbReference>
<evidence type="ECO:0000259" key="5">
    <source>
        <dbReference type="Pfam" id="PF00551"/>
    </source>
</evidence>
<keyword evidence="3 4" id="KW-0658">Purine biosynthesis</keyword>
<dbReference type="NCBIfam" id="TIGR00639">
    <property type="entry name" value="PurN"/>
    <property type="match status" value="1"/>
</dbReference>
<dbReference type="GO" id="GO:0004644">
    <property type="term" value="F:phosphoribosylglycinamide formyltransferase activity"/>
    <property type="evidence" value="ECO:0007669"/>
    <property type="project" value="UniProtKB-UniRule"/>
</dbReference>
<evidence type="ECO:0000256" key="3">
    <source>
        <dbReference type="ARBA" id="ARBA00022755"/>
    </source>
</evidence>
<evidence type="ECO:0000256" key="2">
    <source>
        <dbReference type="ARBA" id="ARBA00022679"/>
    </source>
</evidence>
<sequence>MAKLAVLASGSGSNFEAIAEAFAESGHEICCLICDRRDAYAFKRAEKFGIQSFYISYYKRERADAELEIISKLEECRADLIALAGFMRLLTPVFVDHFQDRIINIHPSLLPKYPGTHGIQDSFESEDTELGITIHRIDHGLDTGPIIMQKSFSRVGNESLDEIETRIHDLEHQNYPAVLLEILDAI</sequence>
<dbReference type="Gene3D" id="3.40.50.170">
    <property type="entry name" value="Formyl transferase, N-terminal domain"/>
    <property type="match status" value="1"/>
</dbReference>
<name>A0AAJ1MM79_9SPIO</name>
<dbReference type="EMBL" id="JAQQAL010000005">
    <property type="protein sequence ID" value="MDC7225259.1"/>
    <property type="molecule type" value="Genomic_DNA"/>
</dbReference>
<feature type="binding site" evidence="4">
    <location>
        <position position="60"/>
    </location>
    <ligand>
        <name>(6R)-10-formyltetrahydrofolate</name>
        <dbReference type="ChEBI" id="CHEBI:195366"/>
    </ligand>
</feature>
<evidence type="ECO:0000313" key="6">
    <source>
        <dbReference type="EMBL" id="MDC7225259.1"/>
    </source>
</evidence>
<comment type="function">
    <text evidence="4">Catalyzes the transfer of a formyl group from 10-formyltetrahydrofolate to 5-phospho-ribosyl-glycinamide (GAR), producing 5-phospho-ribosyl-N-formylglycinamide (FGAR) and tetrahydrofolate.</text>
</comment>
<dbReference type="AlphaFoldDB" id="A0AAJ1MM79"/>
<evidence type="ECO:0000256" key="4">
    <source>
        <dbReference type="HAMAP-Rule" id="MF_01930"/>
    </source>
</evidence>
<dbReference type="Pfam" id="PF00551">
    <property type="entry name" value="Formyl_trans_N"/>
    <property type="match status" value="1"/>
</dbReference>
<dbReference type="PANTHER" id="PTHR43369">
    <property type="entry name" value="PHOSPHORIBOSYLGLYCINAMIDE FORMYLTRANSFERASE"/>
    <property type="match status" value="1"/>
</dbReference>
<keyword evidence="2 4" id="KW-0808">Transferase</keyword>
<feature type="site" description="Raises pKa of active site His" evidence="4">
    <location>
        <position position="142"/>
    </location>
</feature>
<feature type="active site" description="Proton donor" evidence="4">
    <location>
        <position position="106"/>
    </location>
</feature>
<evidence type="ECO:0000313" key="7">
    <source>
        <dbReference type="Proteomes" id="UP001221217"/>
    </source>
</evidence>
<dbReference type="PANTHER" id="PTHR43369:SF2">
    <property type="entry name" value="PHOSPHORIBOSYLGLYCINAMIDE FORMYLTRANSFERASE"/>
    <property type="match status" value="1"/>
</dbReference>
<reference evidence="6 7" key="1">
    <citation type="submission" date="2022-12" db="EMBL/GenBank/DDBJ databases">
        <title>Metagenome assembled genome from gulf of manar.</title>
        <authorList>
            <person name="Kohli P."/>
            <person name="Pk S."/>
            <person name="Venkata Ramana C."/>
            <person name="Sasikala C."/>
        </authorList>
    </citation>
    <scope>NUCLEOTIDE SEQUENCE [LARGE SCALE GENOMIC DNA]</scope>
    <source>
        <strain evidence="6">JB008</strain>
    </source>
</reference>
<dbReference type="EC" id="2.1.2.2" evidence="4"/>
<organism evidence="6 7">
    <name type="scientific">Candidatus Thalassospirochaeta sargassi</name>
    <dbReference type="NCBI Taxonomy" id="3119039"/>
    <lineage>
        <taxon>Bacteria</taxon>
        <taxon>Pseudomonadati</taxon>
        <taxon>Spirochaetota</taxon>
        <taxon>Spirochaetia</taxon>
        <taxon>Spirochaetales</taxon>
        <taxon>Spirochaetaceae</taxon>
        <taxon>Candidatus Thalassospirochaeta</taxon>
    </lineage>
</organism>
<dbReference type="InterPro" id="IPR004607">
    <property type="entry name" value="GART"/>
</dbReference>
<dbReference type="CDD" id="cd08645">
    <property type="entry name" value="FMT_core_GART"/>
    <property type="match status" value="1"/>
</dbReference>
<protein>
    <recommendedName>
        <fullName evidence="4">Phosphoribosylglycinamide formyltransferase</fullName>
        <ecNumber evidence="4">2.1.2.2</ecNumber>
    </recommendedName>
    <alternativeName>
        <fullName evidence="4">5'-phosphoribosylglycinamide transformylase</fullName>
    </alternativeName>
    <alternativeName>
        <fullName evidence="4">GAR transformylase</fullName>
        <shortName evidence="4">GART</shortName>
    </alternativeName>
</protein>
<comment type="similarity">
    <text evidence="4">Belongs to the GART family.</text>
</comment>
<dbReference type="GO" id="GO:0006189">
    <property type="term" value="P:'de novo' IMP biosynthetic process"/>
    <property type="evidence" value="ECO:0007669"/>
    <property type="project" value="UniProtKB-UniRule"/>
</dbReference>
<feature type="binding site" evidence="4">
    <location>
        <position position="104"/>
    </location>
    <ligand>
        <name>(6R)-10-formyltetrahydrofolate</name>
        <dbReference type="ChEBI" id="CHEBI:195366"/>
    </ligand>
</feature>
<dbReference type="SUPFAM" id="SSF53328">
    <property type="entry name" value="Formyltransferase"/>
    <property type="match status" value="1"/>
</dbReference>
<dbReference type="InterPro" id="IPR002376">
    <property type="entry name" value="Formyl_transf_N"/>
</dbReference>
<dbReference type="GO" id="GO:0005829">
    <property type="term" value="C:cytosol"/>
    <property type="evidence" value="ECO:0007669"/>
    <property type="project" value="TreeGrafter"/>
</dbReference>